<keyword evidence="4" id="KW-0378">Hydrolase</keyword>
<dbReference type="Pfam" id="PF14541">
    <property type="entry name" value="TAXi_C"/>
    <property type="match status" value="1"/>
</dbReference>
<name>A0A8T0P2M8_PANVG</name>
<feature type="signal peptide" evidence="6">
    <location>
        <begin position="1"/>
        <end position="23"/>
    </location>
</feature>
<dbReference type="InterPro" id="IPR001969">
    <property type="entry name" value="Aspartic_peptidase_AS"/>
</dbReference>
<gene>
    <name evidence="8" type="ORF">PVAP13_8NG074500</name>
</gene>
<keyword evidence="9" id="KW-1185">Reference proteome</keyword>
<dbReference type="AlphaFoldDB" id="A0A8T0P2M8"/>
<organism evidence="8 9">
    <name type="scientific">Panicum virgatum</name>
    <name type="common">Blackwell switchgrass</name>
    <dbReference type="NCBI Taxonomy" id="38727"/>
    <lineage>
        <taxon>Eukaryota</taxon>
        <taxon>Viridiplantae</taxon>
        <taxon>Streptophyta</taxon>
        <taxon>Embryophyta</taxon>
        <taxon>Tracheophyta</taxon>
        <taxon>Spermatophyta</taxon>
        <taxon>Magnoliopsida</taxon>
        <taxon>Liliopsida</taxon>
        <taxon>Poales</taxon>
        <taxon>Poaceae</taxon>
        <taxon>PACMAD clade</taxon>
        <taxon>Panicoideae</taxon>
        <taxon>Panicodae</taxon>
        <taxon>Paniceae</taxon>
        <taxon>Panicinae</taxon>
        <taxon>Panicum</taxon>
        <taxon>Panicum sect. Hiantes</taxon>
    </lineage>
</organism>
<dbReference type="EMBL" id="CM029052">
    <property type="protein sequence ID" value="KAG2556287.1"/>
    <property type="molecule type" value="Genomic_DNA"/>
</dbReference>
<protein>
    <recommendedName>
        <fullName evidence="7">Peptidase A1 domain-containing protein</fullName>
    </recommendedName>
</protein>
<evidence type="ECO:0000256" key="5">
    <source>
        <dbReference type="PIRSR" id="PIRSR601461-1"/>
    </source>
</evidence>
<evidence type="ECO:0000259" key="7">
    <source>
        <dbReference type="PROSITE" id="PS51767"/>
    </source>
</evidence>
<feature type="chain" id="PRO_5035935509" description="Peptidase A1 domain-containing protein" evidence="6">
    <location>
        <begin position="24"/>
        <end position="407"/>
    </location>
</feature>
<dbReference type="InterPro" id="IPR001461">
    <property type="entry name" value="Aspartic_peptidase_A1"/>
</dbReference>
<dbReference type="GO" id="GO:0004190">
    <property type="term" value="F:aspartic-type endopeptidase activity"/>
    <property type="evidence" value="ECO:0007669"/>
    <property type="project" value="UniProtKB-KW"/>
</dbReference>
<dbReference type="SUPFAM" id="SSF50630">
    <property type="entry name" value="Acid proteases"/>
    <property type="match status" value="1"/>
</dbReference>
<evidence type="ECO:0000256" key="4">
    <source>
        <dbReference type="ARBA" id="ARBA00022801"/>
    </source>
</evidence>
<proteinExistence type="inferred from homology"/>
<feature type="active site" evidence="5">
    <location>
        <position position="264"/>
    </location>
</feature>
<evidence type="ECO:0000256" key="1">
    <source>
        <dbReference type="ARBA" id="ARBA00007447"/>
    </source>
</evidence>
<dbReference type="PANTHER" id="PTHR13683">
    <property type="entry name" value="ASPARTYL PROTEASES"/>
    <property type="match status" value="1"/>
</dbReference>
<dbReference type="PANTHER" id="PTHR13683:SF820">
    <property type="entry name" value="PEPTIDASE A1 DOMAIN-CONTAINING PROTEIN"/>
    <property type="match status" value="1"/>
</dbReference>
<accession>A0A8T0P2M8</accession>
<dbReference type="FunFam" id="2.40.70.10:FF:000015">
    <property type="entry name" value="Aspartyl protease family protein"/>
    <property type="match status" value="1"/>
</dbReference>
<dbReference type="Gene3D" id="2.40.70.10">
    <property type="entry name" value="Acid Proteases"/>
    <property type="match status" value="2"/>
</dbReference>
<dbReference type="InterPro" id="IPR021109">
    <property type="entry name" value="Peptidase_aspartic_dom_sf"/>
</dbReference>
<dbReference type="PROSITE" id="PS00141">
    <property type="entry name" value="ASP_PROTEASE"/>
    <property type="match status" value="1"/>
</dbReference>
<evidence type="ECO:0000256" key="6">
    <source>
        <dbReference type="SAM" id="SignalP"/>
    </source>
</evidence>
<dbReference type="PROSITE" id="PS51767">
    <property type="entry name" value="PEPTIDASE_A1"/>
    <property type="match status" value="1"/>
</dbReference>
<keyword evidence="3" id="KW-0064">Aspartyl protease</keyword>
<evidence type="ECO:0000313" key="8">
    <source>
        <dbReference type="EMBL" id="KAG2556287.1"/>
    </source>
</evidence>
<evidence type="ECO:0000256" key="3">
    <source>
        <dbReference type="ARBA" id="ARBA00022750"/>
    </source>
</evidence>
<dbReference type="GO" id="GO:0006508">
    <property type="term" value="P:proteolysis"/>
    <property type="evidence" value="ECO:0007669"/>
    <property type="project" value="UniProtKB-KW"/>
</dbReference>
<feature type="domain" description="Peptidase A1" evidence="7">
    <location>
        <begin position="40"/>
        <end position="389"/>
    </location>
</feature>
<comment type="similarity">
    <text evidence="1">Belongs to the peptidase A1 family.</text>
</comment>
<dbReference type="InterPro" id="IPR032861">
    <property type="entry name" value="TAXi_N"/>
</dbReference>
<feature type="active site" evidence="5">
    <location>
        <position position="58"/>
    </location>
</feature>
<evidence type="ECO:0000256" key="2">
    <source>
        <dbReference type="ARBA" id="ARBA00022670"/>
    </source>
</evidence>
<keyword evidence="6" id="KW-0732">Signal</keyword>
<comment type="caution">
    <text evidence="8">The sequence shown here is derived from an EMBL/GenBank/DDBJ whole genome shotgun (WGS) entry which is preliminary data.</text>
</comment>
<sequence>MAAVWAPVVGHLLLLALLPSTSSSHMVFDLSGNVYPTGEFHVTMHIGDPAKPYFLHVDTGSNLTSLECKVGSKVTSCLVFISSLTIPVYRPTRDKPVSRKDPLCNALHQDVGQPKKPHETVCDYEIHYLDGSWSQGVLIHDKFTFPSGSTKPDIAFGCGYKQVGSHETVTGADGMLGLGRGSIDLVSQLKRNKIITKNVFAHCLSSKGGSYLSIGDENLLSSPGSWVPMAPRTDRNHNHYSPGPATLHLDTKSIGTKPMEVIFDSGSTYTHLPEDLQAQLVAALKASLSRSLKEVRDPSQLHPCWKGPGGFKSSDDLKKEFKSVMSLKFHNGATMIIPPEKYLIVAGHGNACFGMLGRKDIRDMCIIGDITMQDQLVIYDNEHGLLGWRPSQCDKKPKSKSAIFSRI</sequence>
<reference evidence="8" key="1">
    <citation type="submission" date="2020-05" db="EMBL/GenBank/DDBJ databases">
        <title>WGS assembly of Panicum virgatum.</title>
        <authorList>
            <person name="Lovell J.T."/>
            <person name="Jenkins J."/>
            <person name="Shu S."/>
            <person name="Juenger T.E."/>
            <person name="Schmutz J."/>
        </authorList>
    </citation>
    <scope>NUCLEOTIDE SEQUENCE</scope>
    <source>
        <strain evidence="8">AP13</strain>
    </source>
</reference>
<dbReference type="InterPro" id="IPR033121">
    <property type="entry name" value="PEPTIDASE_A1"/>
</dbReference>
<evidence type="ECO:0000313" key="9">
    <source>
        <dbReference type="Proteomes" id="UP000823388"/>
    </source>
</evidence>
<dbReference type="InterPro" id="IPR032799">
    <property type="entry name" value="TAXi_C"/>
</dbReference>
<dbReference type="Pfam" id="PF14543">
    <property type="entry name" value="TAXi_N"/>
    <property type="match status" value="1"/>
</dbReference>
<dbReference type="Proteomes" id="UP000823388">
    <property type="component" value="Chromosome 8N"/>
</dbReference>
<keyword evidence="2" id="KW-0645">Protease</keyword>